<evidence type="ECO:0000256" key="10">
    <source>
        <dbReference type="SAM" id="Phobius"/>
    </source>
</evidence>
<evidence type="ECO:0000256" key="4">
    <source>
        <dbReference type="ARBA" id="ARBA00022679"/>
    </source>
</evidence>
<evidence type="ECO:0000256" key="9">
    <source>
        <dbReference type="PIRNR" id="PIRNR016636"/>
    </source>
</evidence>
<dbReference type="PIRSF" id="PIRSF500217">
    <property type="entry name" value="AlgI"/>
    <property type="match status" value="1"/>
</dbReference>
<feature type="transmembrane region" description="Helical" evidence="10">
    <location>
        <begin position="6"/>
        <end position="23"/>
    </location>
</feature>
<evidence type="ECO:0000256" key="7">
    <source>
        <dbReference type="ARBA" id="ARBA00023136"/>
    </source>
</evidence>
<name>A0A1C3NV56_9ACTN</name>
<gene>
    <name evidence="11" type="ORF">FDG2_1174</name>
</gene>
<keyword evidence="12" id="KW-1185">Reference proteome</keyword>
<evidence type="ECO:0000313" key="12">
    <source>
        <dbReference type="Proteomes" id="UP000199013"/>
    </source>
</evidence>
<feature type="transmembrane region" description="Helical" evidence="10">
    <location>
        <begin position="445"/>
        <end position="463"/>
    </location>
</feature>
<comment type="subcellular location">
    <subcellularLocation>
        <location evidence="1">Cell membrane</location>
        <topology evidence="1">Multi-pass membrane protein</topology>
    </subcellularLocation>
</comment>
<accession>A0A1C3NV56</accession>
<dbReference type="GO" id="GO:0005886">
    <property type="term" value="C:plasma membrane"/>
    <property type="evidence" value="ECO:0007669"/>
    <property type="project" value="UniProtKB-SubCell"/>
</dbReference>
<dbReference type="AlphaFoldDB" id="A0A1C3NV56"/>
<keyword evidence="8 9" id="KW-0012">Acyltransferase</keyword>
<evidence type="ECO:0000256" key="1">
    <source>
        <dbReference type="ARBA" id="ARBA00004651"/>
    </source>
</evidence>
<reference evidence="12" key="1">
    <citation type="submission" date="2016-02" db="EMBL/GenBank/DDBJ databases">
        <authorList>
            <person name="Wibberg D."/>
        </authorList>
    </citation>
    <scope>NUCLEOTIDE SEQUENCE [LARGE SCALE GENOMIC DNA]</scope>
</reference>
<feature type="transmembrane region" description="Helical" evidence="10">
    <location>
        <begin position="50"/>
        <end position="67"/>
    </location>
</feature>
<keyword evidence="3 9" id="KW-1003">Cell membrane</keyword>
<protein>
    <submittedName>
        <fullName evidence="11">Membrane bound O-acyl transferase MBOAT family protein</fullName>
    </submittedName>
</protein>
<dbReference type="InterPro" id="IPR024194">
    <property type="entry name" value="Ac/AlaTfrase_AlgI/DltB"/>
</dbReference>
<evidence type="ECO:0000256" key="6">
    <source>
        <dbReference type="ARBA" id="ARBA00022989"/>
    </source>
</evidence>
<dbReference type="GO" id="GO:0016746">
    <property type="term" value="F:acyltransferase activity"/>
    <property type="evidence" value="ECO:0007669"/>
    <property type="project" value="UniProtKB-KW"/>
</dbReference>
<keyword evidence="5 10" id="KW-0812">Transmembrane</keyword>
<dbReference type="GO" id="GO:0042121">
    <property type="term" value="P:alginic acid biosynthetic process"/>
    <property type="evidence" value="ECO:0007669"/>
    <property type="project" value="InterPro"/>
</dbReference>
<keyword evidence="7 9" id="KW-0472">Membrane</keyword>
<keyword evidence="4 9" id="KW-0808">Transferase</keyword>
<feature type="transmembrane region" description="Helical" evidence="10">
    <location>
        <begin position="408"/>
        <end position="425"/>
    </location>
</feature>
<evidence type="ECO:0000256" key="5">
    <source>
        <dbReference type="ARBA" id="ARBA00022692"/>
    </source>
</evidence>
<dbReference type="InterPro" id="IPR028362">
    <property type="entry name" value="AlgI"/>
</dbReference>
<proteinExistence type="inferred from homology"/>
<dbReference type="PIRSF" id="PIRSF016636">
    <property type="entry name" value="AlgI_DltB"/>
    <property type="match status" value="1"/>
</dbReference>
<feature type="transmembrane region" description="Helical" evidence="10">
    <location>
        <begin position="114"/>
        <end position="135"/>
    </location>
</feature>
<dbReference type="PANTHER" id="PTHR13285:SF23">
    <property type="entry name" value="TEICHOIC ACID D-ALANYLTRANSFERASE"/>
    <property type="match status" value="1"/>
</dbReference>
<evidence type="ECO:0000256" key="2">
    <source>
        <dbReference type="ARBA" id="ARBA00010323"/>
    </source>
</evidence>
<dbReference type="InterPro" id="IPR051085">
    <property type="entry name" value="MB_O-acyltransferase"/>
</dbReference>
<evidence type="ECO:0000313" key="11">
    <source>
        <dbReference type="EMBL" id="SBW19285.1"/>
    </source>
</evidence>
<keyword evidence="6 10" id="KW-1133">Transmembrane helix</keyword>
<evidence type="ECO:0000256" key="3">
    <source>
        <dbReference type="ARBA" id="ARBA00022475"/>
    </source>
</evidence>
<organism evidence="11 12">
    <name type="scientific">Candidatus Protofrankia californiensis</name>
    <dbReference type="NCBI Taxonomy" id="1839754"/>
    <lineage>
        <taxon>Bacteria</taxon>
        <taxon>Bacillati</taxon>
        <taxon>Actinomycetota</taxon>
        <taxon>Actinomycetes</taxon>
        <taxon>Frankiales</taxon>
        <taxon>Frankiaceae</taxon>
        <taxon>Protofrankia</taxon>
    </lineage>
</organism>
<comment type="similarity">
    <text evidence="2 9">Belongs to the membrane-bound acyltransferase family.</text>
</comment>
<feature type="transmembrane region" description="Helical" evidence="10">
    <location>
        <begin position="74"/>
        <end position="94"/>
    </location>
</feature>
<dbReference type="Pfam" id="PF03062">
    <property type="entry name" value="MBOAT"/>
    <property type="match status" value="1"/>
</dbReference>
<dbReference type="PANTHER" id="PTHR13285">
    <property type="entry name" value="ACYLTRANSFERASE"/>
    <property type="match status" value="1"/>
</dbReference>
<feature type="transmembrane region" description="Helical" evidence="10">
    <location>
        <begin position="484"/>
        <end position="502"/>
    </location>
</feature>
<evidence type="ECO:0000256" key="8">
    <source>
        <dbReference type="ARBA" id="ARBA00023315"/>
    </source>
</evidence>
<dbReference type="Proteomes" id="UP000199013">
    <property type="component" value="Unassembled WGS sequence"/>
</dbReference>
<sequence>MIFPTIEFAAFFVVVMAASWRLMPRPRLWKPFILCCSYFFYGYADERFALLLLASTVVNQATASALGRWPHRRILAVGIVCDLGLLGWFKYYGFFALSVDRTLERIGLPAPFPLLQVALPVGISFFTFQAMSYLVDVRRGHIRPTKTIDFAVYLAFFPHLVAGPIVRAGEFMPQLAAPRNPNQVQVTRAVFLIAGGLFKKVALADLLASQLVDPVLNTPSQHSSPEVLVAVYGYAVQIYCDFSAYSDMAVGIALLLGFHFPDNFDRPFTAASLQEFWRRWHMTLSRWLRDYVYIPLGGSRAGPRRTYANLLATMTLGGLWHGAAWTFVIWGAVHGAALSTERWWVGRRPHLHGTPPLVPDAVTMAATPETTVAGLTAMTPAAMTATAVATAPGGAFTVARLRSHGRAWLGRVAVFHFVCATWVLFRSPDLGTAMNIFVRLFTAPGPAPMVTRTVLLAIAAGLATQMVPKNWWLHAQDLFSRLSMFGQVVGIVAFVLLAHTIVGRQDVAPFVYFRF</sequence>
<dbReference type="EMBL" id="FLUV01000494">
    <property type="protein sequence ID" value="SBW19285.1"/>
    <property type="molecule type" value="Genomic_DNA"/>
</dbReference>
<dbReference type="InterPro" id="IPR004299">
    <property type="entry name" value="MBOAT_fam"/>
</dbReference>